<keyword evidence="2" id="KW-1185">Reference proteome</keyword>
<sequence length="104" mass="11076">MLFSGLGREVRPQCGERNGCILWRLYAAGVVSDLLKPGSSMAAIHEAGNERVGKGAETLPAQNSPQDLSLAFWSVWGTFLSAPSAEGRDGRRSATLSRALGVCR</sequence>
<organism evidence="1 2">
    <name type="scientific">Roseibium algae</name>
    <dbReference type="NCBI Taxonomy" id="3123038"/>
    <lineage>
        <taxon>Bacteria</taxon>
        <taxon>Pseudomonadati</taxon>
        <taxon>Pseudomonadota</taxon>
        <taxon>Alphaproteobacteria</taxon>
        <taxon>Hyphomicrobiales</taxon>
        <taxon>Stappiaceae</taxon>
        <taxon>Roseibium</taxon>
    </lineage>
</organism>
<dbReference type="Proteomes" id="UP001385499">
    <property type="component" value="Unassembled WGS sequence"/>
</dbReference>
<accession>A0ABU8TER1</accession>
<dbReference type="EMBL" id="JBAKIA010000001">
    <property type="protein sequence ID" value="MEJ8472641.1"/>
    <property type="molecule type" value="Genomic_DNA"/>
</dbReference>
<comment type="caution">
    <text evidence="1">The sequence shown here is derived from an EMBL/GenBank/DDBJ whole genome shotgun (WGS) entry which is preliminary data.</text>
</comment>
<reference evidence="1 2" key="1">
    <citation type="submission" date="2024-02" db="EMBL/GenBank/DDBJ databases">
        <title>Roseibium algae sp. nov., isolated from marine alga (Grateloupia sp.), showing potential in myo-inositol conversion.</title>
        <authorList>
            <person name="Wang Y."/>
        </authorList>
    </citation>
    <scope>NUCLEOTIDE SEQUENCE [LARGE SCALE GENOMIC DNA]</scope>
    <source>
        <strain evidence="1 2">H3510</strain>
    </source>
</reference>
<dbReference type="RefSeq" id="WP_340272114.1">
    <property type="nucleotide sequence ID" value="NZ_JBAKIA010000001.1"/>
</dbReference>
<name>A0ABU8TER1_9HYPH</name>
<evidence type="ECO:0000313" key="2">
    <source>
        <dbReference type="Proteomes" id="UP001385499"/>
    </source>
</evidence>
<gene>
    <name evidence="1" type="ORF">V6575_00950</name>
</gene>
<evidence type="ECO:0000313" key="1">
    <source>
        <dbReference type="EMBL" id="MEJ8472641.1"/>
    </source>
</evidence>
<protein>
    <submittedName>
        <fullName evidence="1">Uncharacterized protein</fullName>
    </submittedName>
</protein>
<proteinExistence type="predicted"/>